<feature type="transmembrane region" description="Helical" evidence="1">
    <location>
        <begin position="15"/>
        <end position="35"/>
    </location>
</feature>
<keyword evidence="1" id="KW-0812">Transmembrane</keyword>
<organism evidence="2">
    <name type="scientific">Vibrio cholerae (strain MO10)</name>
    <dbReference type="NCBI Taxonomy" id="345072"/>
    <lineage>
        <taxon>Bacteria</taxon>
        <taxon>Pseudomonadati</taxon>
        <taxon>Pseudomonadota</taxon>
        <taxon>Gammaproteobacteria</taxon>
        <taxon>Vibrionales</taxon>
        <taxon>Vibrionaceae</taxon>
        <taxon>Vibrio</taxon>
    </lineage>
</organism>
<accession>A0A0X1L2N2</accession>
<proteinExistence type="predicted"/>
<dbReference type="Proteomes" id="UP000004687">
    <property type="component" value="Unassembled WGS sequence"/>
</dbReference>
<sequence>MIMMLWSTTHRKQQGNALILVVFIIVVVGFVALVANRNQARSSQQLVSMVLGTRAEMAARSALNIELSRFYQSNKSAGSCYTTSPQSMDFAGEGLAQCEATVSCLSLGALDNGQAVYQLSATGRCQVGDWSLQRIIEVGVKSE</sequence>
<dbReference type="HOGENOM" id="CLU_152018_0_0_6"/>
<keyword evidence="1" id="KW-0472">Membrane</keyword>
<dbReference type="AlphaFoldDB" id="A0A0X1L2N2"/>
<dbReference type="EMBL" id="DS990138">
    <property type="protein sequence ID" value="EET24764.1"/>
    <property type="molecule type" value="Genomic_DNA"/>
</dbReference>
<evidence type="ECO:0000313" key="2">
    <source>
        <dbReference type="EMBL" id="EET24764.1"/>
    </source>
</evidence>
<gene>
    <name evidence="2" type="ORF">VchoM_02791</name>
</gene>
<reference evidence="2" key="1">
    <citation type="submission" date="2005-09" db="EMBL/GenBank/DDBJ databases">
        <title>Annotation of Vibrio cholerae MO10.</title>
        <authorList>
            <person name="Colwell R."/>
            <person name="Grim C.J."/>
            <person name="Young S."/>
            <person name="Jaffe D."/>
            <person name="Gnerre S."/>
            <person name="Berlin A."/>
            <person name="Heiman D."/>
            <person name="Hepburn T."/>
            <person name="Shea T."/>
            <person name="Sykes S."/>
            <person name="Yandava C."/>
            <person name="Alvarado L."/>
            <person name="Kodira C."/>
            <person name="Borodovsky M."/>
            <person name="Heidelberg J."/>
            <person name="Lander E."/>
            <person name="Galagan J."/>
            <person name="Nusbaum C."/>
            <person name="Birren B."/>
        </authorList>
    </citation>
    <scope>NUCLEOTIDE SEQUENCE [LARGE SCALE GENOMIC DNA]</scope>
    <source>
        <strain evidence="2">MO10</strain>
    </source>
</reference>
<reference evidence="2" key="2">
    <citation type="submission" date="2008-07" db="EMBL/GenBank/DDBJ databases">
        <authorList>
            <consortium name="Broad Institute Genome Sequencing Platform"/>
            <person name="Colwell R."/>
            <person name="Grim C.J."/>
            <person name="Young S."/>
            <person name="Jaffe D."/>
            <person name="Gnerre S."/>
            <person name="Berlin A."/>
            <person name="Heiman D."/>
            <person name="Hepburn T."/>
            <person name="Shea T."/>
            <person name="Sykes S."/>
            <person name="Alvarado L."/>
            <person name="Kodira C."/>
            <person name="Heidelberg J."/>
            <person name="Lander E."/>
            <person name="Galagan J."/>
            <person name="Nusbaum C."/>
            <person name="Birren B."/>
        </authorList>
    </citation>
    <scope>NUCLEOTIDE SEQUENCE [LARGE SCALE GENOMIC DNA]</scope>
    <source>
        <strain evidence="2">MO10</strain>
    </source>
</reference>
<evidence type="ECO:0000256" key="1">
    <source>
        <dbReference type="SAM" id="Phobius"/>
    </source>
</evidence>
<keyword evidence="1" id="KW-1133">Transmembrane helix</keyword>
<protein>
    <recommendedName>
        <fullName evidence="3">MSHA biogenesis protein MshP</fullName>
    </recommendedName>
</protein>
<name>A0A0X1L2N2_VIBCO</name>
<evidence type="ECO:0008006" key="3">
    <source>
        <dbReference type="Google" id="ProtNLM"/>
    </source>
</evidence>